<dbReference type="PANTHER" id="PTHR48051:SF1">
    <property type="entry name" value="RAS SUPPRESSOR PROTEIN 1"/>
    <property type="match status" value="1"/>
</dbReference>
<evidence type="ECO:0000259" key="4">
    <source>
        <dbReference type="PROSITE" id="PS50011"/>
    </source>
</evidence>
<dbReference type="PANTHER" id="PTHR48051">
    <property type="match status" value="1"/>
</dbReference>
<dbReference type="Gene3D" id="3.30.200.20">
    <property type="entry name" value="Phosphorylase Kinase, domain 1"/>
    <property type="match status" value="1"/>
</dbReference>
<dbReference type="InterPro" id="IPR001611">
    <property type="entry name" value="Leu-rich_rpt"/>
</dbReference>
<reference evidence="5 6" key="1">
    <citation type="submission" date="2018-06" db="EMBL/GenBank/DDBJ databases">
        <title>Genomic Encyclopedia of Type Strains, Phase IV (KMG-IV): sequencing the most valuable type-strain genomes for metagenomic binning, comparative biology and taxonomic classification.</title>
        <authorList>
            <person name="Goeker M."/>
        </authorList>
    </citation>
    <scope>NUCLEOTIDE SEQUENCE [LARGE SCALE GENOMIC DNA]</scope>
    <source>
        <strain evidence="5 6">DSM 25532</strain>
    </source>
</reference>
<evidence type="ECO:0000256" key="2">
    <source>
        <dbReference type="ARBA" id="ARBA00022737"/>
    </source>
</evidence>
<keyword evidence="3" id="KW-0547">Nucleotide-binding</keyword>
<evidence type="ECO:0000313" key="6">
    <source>
        <dbReference type="Proteomes" id="UP000253426"/>
    </source>
</evidence>
<dbReference type="InterPro" id="IPR003591">
    <property type="entry name" value="Leu-rich_rpt_typical-subtyp"/>
</dbReference>
<evidence type="ECO:0000256" key="3">
    <source>
        <dbReference type="PROSITE-ProRule" id="PRU10141"/>
    </source>
</evidence>
<dbReference type="SUPFAM" id="SSF52058">
    <property type="entry name" value="L domain-like"/>
    <property type="match status" value="1"/>
</dbReference>
<dbReference type="OrthoDB" id="8532199at2"/>
<gene>
    <name evidence="5" type="ORF">DES53_110143</name>
</gene>
<keyword evidence="2" id="KW-0677">Repeat</keyword>
<dbReference type="Pfam" id="PF13855">
    <property type="entry name" value="LRR_8"/>
    <property type="match status" value="2"/>
</dbReference>
<keyword evidence="3" id="KW-0067">ATP-binding</keyword>
<keyword evidence="6" id="KW-1185">Reference proteome</keyword>
<organism evidence="5 6">
    <name type="scientific">Roseimicrobium gellanilyticum</name>
    <dbReference type="NCBI Taxonomy" id="748857"/>
    <lineage>
        <taxon>Bacteria</taxon>
        <taxon>Pseudomonadati</taxon>
        <taxon>Verrucomicrobiota</taxon>
        <taxon>Verrucomicrobiia</taxon>
        <taxon>Verrucomicrobiales</taxon>
        <taxon>Verrucomicrobiaceae</taxon>
        <taxon>Roseimicrobium</taxon>
    </lineage>
</organism>
<feature type="domain" description="Protein kinase" evidence="4">
    <location>
        <begin position="206"/>
        <end position="441"/>
    </location>
</feature>
<dbReference type="PROSITE" id="PS51450">
    <property type="entry name" value="LRR"/>
    <property type="match status" value="2"/>
</dbReference>
<dbReference type="SMART" id="SM00364">
    <property type="entry name" value="LRR_BAC"/>
    <property type="match status" value="4"/>
</dbReference>
<protein>
    <submittedName>
        <fullName evidence="5">Leucine rich repeat (LRR) protein</fullName>
    </submittedName>
</protein>
<comment type="caution">
    <text evidence="5">The sequence shown here is derived from an EMBL/GenBank/DDBJ whole genome shotgun (WGS) entry which is preliminary data.</text>
</comment>
<proteinExistence type="predicted"/>
<dbReference type="Gene3D" id="1.10.510.10">
    <property type="entry name" value="Transferase(Phosphotransferase) domain 1"/>
    <property type="match status" value="1"/>
</dbReference>
<dbReference type="PROSITE" id="PS50011">
    <property type="entry name" value="PROTEIN_KINASE_DOM"/>
    <property type="match status" value="1"/>
</dbReference>
<dbReference type="GO" id="GO:0005524">
    <property type="term" value="F:ATP binding"/>
    <property type="evidence" value="ECO:0007669"/>
    <property type="project" value="UniProtKB-UniRule"/>
</dbReference>
<dbReference type="Gene3D" id="3.80.10.10">
    <property type="entry name" value="Ribonuclease Inhibitor"/>
    <property type="match status" value="2"/>
</dbReference>
<dbReference type="EMBL" id="QNRR01000010">
    <property type="protein sequence ID" value="RBP39119.1"/>
    <property type="molecule type" value="Genomic_DNA"/>
</dbReference>
<dbReference type="Proteomes" id="UP000253426">
    <property type="component" value="Unassembled WGS sequence"/>
</dbReference>
<dbReference type="SUPFAM" id="SSF56112">
    <property type="entry name" value="Protein kinase-like (PK-like)"/>
    <property type="match status" value="1"/>
</dbReference>
<dbReference type="InterPro" id="IPR001245">
    <property type="entry name" value="Ser-Thr/Tyr_kinase_cat_dom"/>
</dbReference>
<dbReference type="PROSITE" id="PS00107">
    <property type="entry name" value="PROTEIN_KINASE_ATP"/>
    <property type="match status" value="1"/>
</dbReference>
<dbReference type="SMART" id="SM00369">
    <property type="entry name" value="LRR_TYP"/>
    <property type="match status" value="6"/>
</dbReference>
<dbReference type="InterPro" id="IPR032675">
    <property type="entry name" value="LRR_dom_sf"/>
</dbReference>
<evidence type="ECO:0000313" key="5">
    <source>
        <dbReference type="EMBL" id="RBP39119.1"/>
    </source>
</evidence>
<dbReference type="InterPro" id="IPR017441">
    <property type="entry name" value="Protein_kinase_ATP_BS"/>
</dbReference>
<dbReference type="InterPro" id="IPR011009">
    <property type="entry name" value="Kinase-like_dom_sf"/>
</dbReference>
<dbReference type="InterPro" id="IPR050216">
    <property type="entry name" value="LRR_domain-containing"/>
</dbReference>
<dbReference type="InterPro" id="IPR000719">
    <property type="entry name" value="Prot_kinase_dom"/>
</dbReference>
<dbReference type="GO" id="GO:0005737">
    <property type="term" value="C:cytoplasm"/>
    <property type="evidence" value="ECO:0007669"/>
    <property type="project" value="TreeGrafter"/>
</dbReference>
<dbReference type="GO" id="GO:0004672">
    <property type="term" value="F:protein kinase activity"/>
    <property type="evidence" value="ECO:0007669"/>
    <property type="project" value="InterPro"/>
</dbReference>
<dbReference type="AlphaFoldDB" id="A0A366HB38"/>
<dbReference type="RefSeq" id="WP_113960883.1">
    <property type="nucleotide sequence ID" value="NZ_QNRR01000010.1"/>
</dbReference>
<accession>A0A366HB38</accession>
<evidence type="ECO:0000256" key="1">
    <source>
        <dbReference type="ARBA" id="ARBA00022614"/>
    </source>
</evidence>
<dbReference type="Pfam" id="PF07714">
    <property type="entry name" value="PK_Tyr_Ser-Thr"/>
    <property type="match status" value="1"/>
</dbReference>
<sequence>MSQENLQILRSGNLVNATRLDLSCGLTELPREVFEHSETLEILNLTGNALSSLPEDLPRLHKLRILFCSSNEFTTFPEVVGECPSLRMVGFKSNQIELVPDIPFPEHLRWLILTDNRIKTLPESLGHCTQMQKLMLSGNRLRNLPECFAQFTHLELLRIAANEFGHLPSWLTSLPRLAWLAFAGNPMAPAPSSDDIPMRDIPWSTLQLDKLLGEGASGRISRAQWHSKNGCEAQPVAVKVFKGAMTSDGLPENEMAAALAAGSHQNFVDVLGRITQHPEGAHGLVMSLLDEGFMNLAGPPSFESCTRDIYAPSQTFTLETAQSIALSAASVGAHLHARGQMLGDLYAHNILHHEDGRCRITDFGGATFVPQGDPGLKLALERLEVRAFGVLLEELLDRCTVDAVESSAVDQMRILQAHCLGTPAERPLFPDIQALLERIVP</sequence>
<feature type="binding site" evidence="3">
    <location>
        <position position="239"/>
    </location>
    <ligand>
        <name>ATP</name>
        <dbReference type="ChEBI" id="CHEBI:30616"/>
    </ligand>
</feature>
<keyword evidence="1" id="KW-0433">Leucine-rich repeat</keyword>
<name>A0A366HB38_9BACT</name>